<feature type="region of interest" description="Disordered" evidence="1">
    <location>
        <begin position="609"/>
        <end position="735"/>
    </location>
</feature>
<dbReference type="EMBL" id="JACAZE010000001">
    <property type="protein sequence ID" value="KAF7323203.1"/>
    <property type="molecule type" value="Genomic_DNA"/>
</dbReference>
<gene>
    <name evidence="2" type="ORF">HMN09_00100800</name>
</gene>
<dbReference type="OrthoDB" id="3236053at2759"/>
<dbReference type="Proteomes" id="UP000613580">
    <property type="component" value="Unassembled WGS sequence"/>
</dbReference>
<feature type="compositionally biased region" description="Low complexity" evidence="1">
    <location>
        <begin position="391"/>
        <end position="401"/>
    </location>
</feature>
<organism evidence="2 3">
    <name type="scientific">Mycena chlorophos</name>
    <name type="common">Agaric fungus</name>
    <name type="synonym">Agaricus chlorophos</name>
    <dbReference type="NCBI Taxonomy" id="658473"/>
    <lineage>
        <taxon>Eukaryota</taxon>
        <taxon>Fungi</taxon>
        <taxon>Dikarya</taxon>
        <taxon>Basidiomycota</taxon>
        <taxon>Agaricomycotina</taxon>
        <taxon>Agaricomycetes</taxon>
        <taxon>Agaricomycetidae</taxon>
        <taxon>Agaricales</taxon>
        <taxon>Marasmiineae</taxon>
        <taxon>Mycenaceae</taxon>
        <taxon>Mycena</taxon>
    </lineage>
</organism>
<evidence type="ECO:0000313" key="2">
    <source>
        <dbReference type="EMBL" id="KAF7323203.1"/>
    </source>
</evidence>
<proteinExistence type="predicted"/>
<dbReference type="AlphaFoldDB" id="A0A8H6TQA6"/>
<protein>
    <recommendedName>
        <fullName evidence="4">WD40 repeat-like protein</fullName>
    </recommendedName>
</protein>
<sequence>MTVTLLSVQTLTIPPSCSPRTAMSDCTDDEAPSDTVCLSSLLGIKGGLRLRRDPTEQRPHIILRRVVEEDSDDSSDEEETPAPRKTRVEFRLYSHKHLNLKPGRELLLTVESENDAFEKQLFTFEGDIDASDEDSELEDTTVAEEPAQVDDDEEVDLPYAAMPPKLRRRELLTKKDEVSRVVQLPVKRTVAHASVGVQTTTSSYASTSVQAIPSQLSVAQQTTPTLYASTSAQTQSMQAEFLTPPQSVVATSLQTQSDLSFSNPLAYRPSLTIDIPCVESGDEMEISPVGSDIPLNESFPSSPSHAVPDSDHSSSPTLVSSDLATGSPHEAVSKKSILHFETKAQARDSIAPEVPDEPMPSSADACPPRLPTPESVIRRRQATKVPPTEPAAFRAAAASASGGTPLPTGPSALRKATATASCSRPPAPPPNVPPPPLPMIPRGVVISAKGKERAPEESEATVVDIAEAKEAAAVVISTGPYSNRLNIRPSSSSAVIIPPQPRPADSSTSSSTAQKKKVVINVGGPIVARTKKGSAGTHINKDAARAKVIDIDYASRSPSPETGSCNVEPENKWKRIAPVFVPASVGHVPVAPPKSVTAVDPQAQPVRKNVFEIEEEKQAVGRAASKDKSTNRNDCEPSRKKRKVDGDQSVNSEVPASSSLPNSPSKSQPVLAHPLPMKPPTDLSGSLRRIKRERSPSPVLTLADTGRPPVRSSKRDRSRSADSRQSSRQNEPERPWKAIQASDVCALGGDGALGVVQIVFNSDGSRFALLCENNTLRIWDSVYMLELARLSLSSTAELAWMEKDLVSLSRDGVVRKWKQKGSHWERVPLVCLAPEHCSEDDKLCLAVARGRIAVSSPRFGVNAWIWTNGAWVAQRAIARTKVTALKFIDGGDALVGGTLEGVVWHSAVPNGTLKAYAFLQSGITSIAISPTGSEAVVSQAHGPACTVLLGPQESKRLKQAYADAGSVTVGAQFTSNGNLIVYGTPEGCLAFCDKQTGSIVYRTENQEGDIQVMACCEGPRPSVLIGTQRGRLVRWEAPRYQPVVGGRRKRSKLK</sequence>
<feature type="compositionally biased region" description="Basic and acidic residues" evidence="1">
    <location>
        <begin position="713"/>
        <end position="722"/>
    </location>
</feature>
<feature type="region of interest" description="Disordered" evidence="1">
    <location>
        <begin position="351"/>
        <end position="440"/>
    </location>
</feature>
<comment type="caution">
    <text evidence="2">The sequence shown here is derived from an EMBL/GenBank/DDBJ whole genome shotgun (WGS) entry which is preliminary data.</text>
</comment>
<dbReference type="Gene3D" id="2.130.10.10">
    <property type="entry name" value="YVTN repeat-like/Quinoprotein amine dehydrogenase"/>
    <property type="match status" value="1"/>
</dbReference>
<dbReference type="InterPro" id="IPR036322">
    <property type="entry name" value="WD40_repeat_dom_sf"/>
</dbReference>
<feature type="region of interest" description="Disordered" evidence="1">
    <location>
        <begin position="492"/>
        <end position="514"/>
    </location>
</feature>
<reference evidence="2" key="1">
    <citation type="submission" date="2020-05" db="EMBL/GenBank/DDBJ databases">
        <title>Mycena genomes resolve the evolution of fungal bioluminescence.</title>
        <authorList>
            <person name="Tsai I.J."/>
        </authorList>
    </citation>
    <scope>NUCLEOTIDE SEQUENCE</scope>
    <source>
        <strain evidence="2">110903Hualien_Pintung</strain>
    </source>
</reference>
<evidence type="ECO:0008006" key="4">
    <source>
        <dbReference type="Google" id="ProtNLM"/>
    </source>
</evidence>
<feature type="compositionally biased region" description="Polar residues" evidence="1">
    <location>
        <begin position="313"/>
        <end position="324"/>
    </location>
</feature>
<evidence type="ECO:0000313" key="3">
    <source>
        <dbReference type="Proteomes" id="UP000613580"/>
    </source>
</evidence>
<dbReference type="InterPro" id="IPR015943">
    <property type="entry name" value="WD40/YVTN_repeat-like_dom_sf"/>
</dbReference>
<feature type="compositionally biased region" description="Basic and acidic residues" evidence="1">
    <location>
        <begin position="616"/>
        <end position="638"/>
    </location>
</feature>
<name>A0A8H6TQA6_MYCCL</name>
<feature type="region of interest" description="Disordered" evidence="1">
    <location>
        <begin position="67"/>
        <end position="86"/>
    </location>
</feature>
<feature type="compositionally biased region" description="Pro residues" evidence="1">
    <location>
        <begin position="425"/>
        <end position="439"/>
    </location>
</feature>
<evidence type="ECO:0000256" key="1">
    <source>
        <dbReference type="SAM" id="MobiDB-lite"/>
    </source>
</evidence>
<feature type="region of interest" description="Disordered" evidence="1">
    <location>
        <begin position="282"/>
        <end position="330"/>
    </location>
</feature>
<feature type="compositionally biased region" description="Acidic residues" evidence="1">
    <location>
        <begin position="69"/>
        <end position="80"/>
    </location>
</feature>
<keyword evidence="3" id="KW-1185">Reference proteome</keyword>
<accession>A0A8H6TQA6</accession>
<feature type="compositionally biased region" description="Low complexity" evidence="1">
    <location>
        <begin position="655"/>
        <end position="669"/>
    </location>
</feature>
<dbReference type="SUPFAM" id="SSF50978">
    <property type="entry name" value="WD40 repeat-like"/>
    <property type="match status" value="1"/>
</dbReference>